<evidence type="ECO:0000313" key="2">
    <source>
        <dbReference type="EMBL" id="SVA56235.1"/>
    </source>
</evidence>
<proteinExistence type="predicted"/>
<name>A0A381WUP0_9ZZZZ</name>
<evidence type="ECO:0000256" key="1">
    <source>
        <dbReference type="SAM" id="MobiDB-lite"/>
    </source>
</evidence>
<feature type="region of interest" description="Disordered" evidence="1">
    <location>
        <begin position="216"/>
        <end position="240"/>
    </location>
</feature>
<accession>A0A381WUP0</accession>
<dbReference type="AlphaFoldDB" id="A0A381WUP0"/>
<sequence>MPFLNNLTVFEPQIESDTLLSMPIAEAELVFQGYPTNKQLEIISATRDPRKREELYYFVPDCTELIQLSSTEDMLQILSTSLGTGYASILIPCLSSDQFEEMMDIVVWKDGKLDEKSLDIWLFELSLCDDEDLSQFLYRIDIGILASMLRGRFEINSDFLALMIESGTIDPSSKEIQFKDERSKHILDAVWAADENLFTRLLYEVFGLDKEELTSELSTSLERAKEERDQRVEERDRQMG</sequence>
<protein>
    <submittedName>
        <fullName evidence="2">Uncharacterized protein</fullName>
    </submittedName>
</protein>
<dbReference type="InterPro" id="IPR045750">
    <property type="entry name" value="DUF6178"/>
</dbReference>
<dbReference type="Pfam" id="PF19676">
    <property type="entry name" value="DUF6178"/>
    <property type="match status" value="1"/>
</dbReference>
<dbReference type="EMBL" id="UINC01012945">
    <property type="protein sequence ID" value="SVA56235.1"/>
    <property type="molecule type" value="Genomic_DNA"/>
</dbReference>
<organism evidence="2">
    <name type="scientific">marine metagenome</name>
    <dbReference type="NCBI Taxonomy" id="408172"/>
    <lineage>
        <taxon>unclassified sequences</taxon>
        <taxon>metagenomes</taxon>
        <taxon>ecological metagenomes</taxon>
    </lineage>
</organism>
<reference evidence="2" key="1">
    <citation type="submission" date="2018-05" db="EMBL/GenBank/DDBJ databases">
        <authorList>
            <person name="Lanie J.A."/>
            <person name="Ng W.-L."/>
            <person name="Kazmierczak K.M."/>
            <person name="Andrzejewski T.M."/>
            <person name="Davidsen T.M."/>
            <person name="Wayne K.J."/>
            <person name="Tettelin H."/>
            <person name="Glass J.I."/>
            <person name="Rusch D."/>
            <person name="Podicherti R."/>
            <person name="Tsui H.-C.T."/>
            <person name="Winkler M.E."/>
        </authorList>
    </citation>
    <scope>NUCLEOTIDE SEQUENCE</scope>
</reference>
<feature type="non-terminal residue" evidence="2">
    <location>
        <position position="240"/>
    </location>
</feature>
<gene>
    <name evidence="2" type="ORF">METZ01_LOCUS109089</name>
</gene>
<feature type="compositionally biased region" description="Basic and acidic residues" evidence="1">
    <location>
        <begin position="222"/>
        <end position="240"/>
    </location>
</feature>